<name>A0A060ZUY9_9ACTN</name>
<dbReference type="EMBL" id="LK022848">
    <property type="protein sequence ID" value="CDR06872.1"/>
    <property type="molecule type" value="Genomic_DNA"/>
</dbReference>
<dbReference type="PATRIC" id="fig|576784.4.peg.3722"/>
<organism evidence="1">
    <name type="scientific">Streptomyces iranensis</name>
    <dbReference type="NCBI Taxonomy" id="576784"/>
    <lineage>
        <taxon>Bacteria</taxon>
        <taxon>Bacillati</taxon>
        <taxon>Actinomycetota</taxon>
        <taxon>Actinomycetes</taxon>
        <taxon>Kitasatosporales</taxon>
        <taxon>Streptomycetaceae</taxon>
        <taxon>Streptomyces</taxon>
        <taxon>Streptomyces violaceusniger group</taxon>
    </lineage>
</organism>
<proteinExistence type="predicted"/>
<dbReference type="GeneID" id="32467341"/>
<evidence type="ECO:0008006" key="2">
    <source>
        <dbReference type="Google" id="ProtNLM"/>
    </source>
</evidence>
<reference evidence="1" key="1">
    <citation type="submission" date="2014-05" db="EMBL/GenBank/DDBJ databases">
        <authorList>
            <person name="Horn Fabian"/>
        </authorList>
    </citation>
    <scope>NUCLEOTIDE SEQUENCE</scope>
</reference>
<sequence>MKVMSRYQPCSEIVLDILMSGEMTLTTPTTQIWCTPKETAMWIALCEHEGDLEAAADRLSAAWGSGAFSVYVELMDRVERWRHAGLLSREDILL</sequence>
<gene>
    <name evidence="1" type="ORF">SIRAN3740</name>
</gene>
<protein>
    <recommendedName>
        <fullName evidence="2">PqqD family protein</fullName>
    </recommendedName>
</protein>
<evidence type="ECO:0000313" key="1">
    <source>
        <dbReference type="EMBL" id="CDR06872.1"/>
    </source>
</evidence>
<dbReference type="AlphaFoldDB" id="A0A060ZUY9"/>
<dbReference type="HOGENOM" id="CLU_171145_0_0_11"/>
<accession>A0A060ZUY9</accession>